<feature type="chain" id="PRO_5002575870" evidence="7">
    <location>
        <begin position="30"/>
        <end position="1000"/>
    </location>
</feature>
<keyword evidence="2" id="KW-0813">Transport</keyword>
<dbReference type="InterPro" id="IPR013784">
    <property type="entry name" value="Carb-bd-like_fold"/>
</dbReference>
<dbReference type="InterPro" id="IPR057601">
    <property type="entry name" value="Oar-like_b-barrel"/>
</dbReference>
<keyword evidence="4" id="KW-0812">Transmembrane</keyword>
<comment type="caution">
    <text evidence="10">The sequence shown here is derived from an EMBL/GenBank/DDBJ whole genome shotgun (WGS) entry which is preliminary data.</text>
</comment>
<dbReference type="OrthoDB" id="9768147at2"/>
<proteinExistence type="predicted"/>
<keyword evidence="10" id="KW-0675">Receptor</keyword>
<evidence type="ECO:0000256" key="1">
    <source>
        <dbReference type="ARBA" id="ARBA00004571"/>
    </source>
</evidence>
<evidence type="ECO:0000256" key="2">
    <source>
        <dbReference type="ARBA" id="ARBA00022448"/>
    </source>
</evidence>
<dbReference type="AlphaFoldDB" id="A0A0G9H4U6"/>
<dbReference type="GO" id="GO:0015344">
    <property type="term" value="F:siderophore uptake transmembrane transporter activity"/>
    <property type="evidence" value="ECO:0007669"/>
    <property type="project" value="TreeGrafter"/>
</dbReference>
<dbReference type="Pfam" id="PF13620">
    <property type="entry name" value="CarboxypepD_reg"/>
    <property type="match status" value="1"/>
</dbReference>
<dbReference type="InterPro" id="IPR039426">
    <property type="entry name" value="TonB-dep_rcpt-like"/>
</dbReference>
<keyword evidence="5" id="KW-0472">Membrane</keyword>
<organism evidence="10 11">
    <name type="scientific">Dyella japonica DSM 16301</name>
    <dbReference type="NCBI Taxonomy" id="1440762"/>
    <lineage>
        <taxon>Bacteria</taxon>
        <taxon>Pseudomonadati</taxon>
        <taxon>Pseudomonadota</taxon>
        <taxon>Gammaproteobacteria</taxon>
        <taxon>Lysobacterales</taxon>
        <taxon>Rhodanobacteraceae</taxon>
        <taxon>Dyella</taxon>
    </lineage>
</organism>
<dbReference type="Proteomes" id="UP000035481">
    <property type="component" value="Unassembled WGS sequence"/>
</dbReference>
<dbReference type="GO" id="GO:0009279">
    <property type="term" value="C:cell outer membrane"/>
    <property type="evidence" value="ECO:0007669"/>
    <property type="project" value="UniProtKB-SubCell"/>
</dbReference>
<evidence type="ECO:0000256" key="7">
    <source>
        <dbReference type="SAM" id="SignalP"/>
    </source>
</evidence>
<name>A0A0G9H4U6_9GAMM</name>
<dbReference type="Gene3D" id="2.40.170.20">
    <property type="entry name" value="TonB-dependent receptor, beta-barrel domain"/>
    <property type="match status" value="1"/>
</dbReference>
<gene>
    <name evidence="10" type="ORF">Y882_14750</name>
</gene>
<evidence type="ECO:0000313" key="11">
    <source>
        <dbReference type="Proteomes" id="UP000035481"/>
    </source>
</evidence>
<dbReference type="SUPFAM" id="SSF56935">
    <property type="entry name" value="Porins"/>
    <property type="match status" value="1"/>
</dbReference>
<dbReference type="GO" id="GO:0030246">
    <property type="term" value="F:carbohydrate binding"/>
    <property type="evidence" value="ECO:0007669"/>
    <property type="project" value="InterPro"/>
</dbReference>
<evidence type="ECO:0000313" key="10">
    <source>
        <dbReference type="EMBL" id="KLD62717.1"/>
    </source>
</evidence>
<dbReference type="InterPro" id="IPR012910">
    <property type="entry name" value="Plug_dom"/>
</dbReference>
<keyword evidence="6" id="KW-0998">Cell outer membrane</keyword>
<dbReference type="Gene3D" id="2.170.130.10">
    <property type="entry name" value="TonB-dependent receptor, plug domain"/>
    <property type="match status" value="1"/>
</dbReference>
<feature type="domain" description="TonB-dependent transporter Oar-like beta-barrel" evidence="9">
    <location>
        <begin position="318"/>
        <end position="558"/>
    </location>
</feature>
<dbReference type="SUPFAM" id="SSF49452">
    <property type="entry name" value="Starch-binding domain-like"/>
    <property type="match status" value="1"/>
</dbReference>
<evidence type="ECO:0000259" key="9">
    <source>
        <dbReference type="Pfam" id="PF25183"/>
    </source>
</evidence>
<feature type="signal peptide" evidence="7">
    <location>
        <begin position="1"/>
        <end position="29"/>
    </location>
</feature>
<dbReference type="Pfam" id="PF07715">
    <property type="entry name" value="Plug"/>
    <property type="match status" value="1"/>
</dbReference>
<dbReference type="Pfam" id="PF25183">
    <property type="entry name" value="OMP_b-brl_4"/>
    <property type="match status" value="1"/>
</dbReference>
<evidence type="ECO:0000256" key="3">
    <source>
        <dbReference type="ARBA" id="ARBA00022452"/>
    </source>
</evidence>
<sequence length="1000" mass="109914">MVSRTFRRTMLCVALGMGLASMAAPPAQAGNNDGTVVGHTEAGAVVTISSAQTGFTRSVTADEKGNYRIPFLAIGDYSLSVEKDGKTITQSTPVTVTLGNATTVNLGGNNATNLSAINVTGTSIITAVDVTSTESSTNISREELRRLPVDQNIAAVANLAPGVVKGASAFGGLSFGGSSVAENAIYVNGLNVTDFYNRNGYSEAPFNFYQEFQVKTGGYSVEFGRTTGGVINAVARSGSNDFHAGVEMTMEPGAWHAQAEDRYDANGNRYLTASEDRDSLMKTNIYASGPIVKDKLFIFAMVEQRGDNPRNTNDEGTTLTSNSSSPDFWGTTIDWHINDSNLLSLMAFSDKSKNVGTVYNYDYDTHTIGAKTNTIYTDTGGKNWSLTYTNYLTDNLSMKVLYGENKRESFNRALTDLDCNHVAAETAVPKPGVPLGCTTNTAVEKRNDKRKEGRADFEWKLDDHLLRFGYDHEDDDSVYSRHYPGPGAIYYNVYAATPGSTIPNPNGGGVIPPGYNGYVRARRYEIAGNFDTTNNAFYLEDNWQVTPNLLLNAGIRRDGFDNMDAAGRSYIKMDNMWAPRFGFSWDVKGDGTTKLYGNLGRYYLPVANVINIKQAGGLLDQRTYYAFGGWQTLTDANGNQYAIPVLGPQLGGVDTSQGDGTVHDLRSEVNKDMQQVYQDELILGFQQMLNDKWSWGVNATYRKLHNAIDDMEISATGKCGPDGYIGWVMGNPGKKNTVWGDTNCDGTADGWVTVDTSKEGWAMYDEDGNYLGQRGWVNPKRTYTALEFQLDRAWDNKWSFNASYVLSWNRGNAEGPVNSDTNFDDTGRTENFDDPWVNFGGDGYLPNDRRHQLKLRGTYAITPNWQVAGDANIASGGPITGFGVGNPYDATVYHSYYICVANCDAARSEDRVYESSPRGKYGRMPWTYTLGASITYLRQLADVGQLRVKFAVYNLLNEQRTIQVDQDLQTTISNSTSSTFEQPLRFQSPRFAQLTVSVDF</sequence>
<evidence type="ECO:0000259" key="8">
    <source>
        <dbReference type="Pfam" id="PF07715"/>
    </source>
</evidence>
<keyword evidence="7" id="KW-0732">Signal</keyword>
<dbReference type="InterPro" id="IPR036942">
    <property type="entry name" value="Beta-barrel_TonB_sf"/>
</dbReference>
<reference evidence="10 11" key="1">
    <citation type="journal article" date="2015" name="Antonie Van Leeuwenhoek">
        <title>A phylogenomic and molecular marker based taxonomic framework for the order Xanthomonadales: proposal to transfer the families Algiphilaceae and Solimonadaceae to the order Nevskiales ord. nov. and to create a new family within the order Xanthomonadales, the family Rhodanobacteraceae fam. nov., containing the genus Rhodanobacter and its closest relatives.</title>
        <authorList>
            <person name="Naushad S."/>
            <person name="Adeolu M."/>
            <person name="Wong S."/>
            <person name="Sohail M."/>
            <person name="Schellhorn H.E."/>
            <person name="Gupta R.S."/>
        </authorList>
    </citation>
    <scope>NUCLEOTIDE SEQUENCE [LARGE SCALE GENOMIC DNA]</scope>
    <source>
        <strain evidence="10 11">DSM 16301</strain>
    </source>
</reference>
<dbReference type="EMBL" id="JPLA01000042">
    <property type="protein sequence ID" value="KLD62717.1"/>
    <property type="molecule type" value="Genomic_DNA"/>
</dbReference>
<dbReference type="GO" id="GO:0044718">
    <property type="term" value="P:siderophore transmembrane transport"/>
    <property type="evidence" value="ECO:0007669"/>
    <property type="project" value="TreeGrafter"/>
</dbReference>
<dbReference type="RefSeq" id="WP_046972643.1">
    <property type="nucleotide sequence ID" value="NZ_JPLA01000042.1"/>
</dbReference>
<evidence type="ECO:0000256" key="4">
    <source>
        <dbReference type="ARBA" id="ARBA00022692"/>
    </source>
</evidence>
<accession>A0A0G9H4U6</accession>
<dbReference type="InterPro" id="IPR037066">
    <property type="entry name" value="Plug_dom_sf"/>
</dbReference>
<dbReference type="PANTHER" id="PTHR30069:SF46">
    <property type="entry name" value="OAR PROTEIN"/>
    <property type="match status" value="1"/>
</dbReference>
<keyword evidence="3" id="KW-1134">Transmembrane beta strand</keyword>
<comment type="subcellular location">
    <subcellularLocation>
        <location evidence="1">Cell outer membrane</location>
        <topology evidence="1">Multi-pass membrane protein</topology>
    </subcellularLocation>
</comment>
<protein>
    <submittedName>
        <fullName evidence="10">TonB-dependent receptor</fullName>
    </submittedName>
</protein>
<dbReference type="STRING" id="1440762.Y882_14750"/>
<evidence type="ECO:0000256" key="5">
    <source>
        <dbReference type="ARBA" id="ARBA00023136"/>
    </source>
</evidence>
<feature type="domain" description="TonB-dependent receptor plug" evidence="8">
    <location>
        <begin position="132"/>
        <end position="230"/>
    </location>
</feature>
<evidence type="ECO:0000256" key="6">
    <source>
        <dbReference type="ARBA" id="ARBA00023237"/>
    </source>
</evidence>
<dbReference type="PANTHER" id="PTHR30069">
    <property type="entry name" value="TONB-DEPENDENT OUTER MEMBRANE RECEPTOR"/>
    <property type="match status" value="1"/>
</dbReference>
<dbReference type="Gene3D" id="2.60.40.1120">
    <property type="entry name" value="Carboxypeptidase-like, regulatory domain"/>
    <property type="match status" value="1"/>
</dbReference>
<dbReference type="PATRIC" id="fig|1440762.4.peg.2672"/>